<feature type="domain" description="VPS9" evidence="2">
    <location>
        <begin position="101"/>
        <end position="245"/>
    </location>
</feature>
<dbReference type="Gene3D" id="3.40.1740.10">
    <property type="entry name" value="VC0467-like"/>
    <property type="match status" value="1"/>
</dbReference>
<dbReference type="Pfam" id="PF02622">
    <property type="entry name" value="DUF179"/>
    <property type="match status" value="1"/>
</dbReference>
<evidence type="ECO:0000256" key="1">
    <source>
        <dbReference type="SAM" id="MobiDB-lite"/>
    </source>
</evidence>
<feature type="region of interest" description="Disordered" evidence="1">
    <location>
        <begin position="394"/>
        <end position="433"/>
    </location>
</feature>
<evidence type="ECO:0000259" key="2">
    <source>
        <dbReference type="PROSITE" id="PS51205"/>
    </source>
</evidence>
<dbReference type="InterPro" id="IPR036249">
    <property type="entry name" value="Thioredoxin-like_sf"/>
</dbReference>
<dbReference type="SUPFAM" id="SSF143456">
    <property type="entry name" value="VC0467-like"/>
    <property type="match status" value="1"/>
</dbReference>
<keyword evidence="4" id="KW-1185">Reference proteome</keyword>
<dbReference type="Gene3D" id="3.40.30.10">
    <property type="entry name" value="Glutaredoxin"/>
    <property type="match status" value="1"/>
</dbReference>
<feature type="compositionally biased region" description="Basic and acidic residues" evidence="1">
    <location>
        <begin position="937"/>
        <end position="958"/>
    </location>
</feature>
<dbReference type="InterPro" id="IPR045046">
    <property type="entry name" value="Vps9-like"/>
</dbReference>
<dbReference type="PROSITE" id="PS51205">
    <property type="entry name" value="VPS9"/>
    <property type="match status" value="1"/>
</dbReference>
<dbReference type="SUPFAM" id="SSF109993">
    <property type="entry name" value="VPS9 domain"/>
    <property type="match status" value="1"/>
</dbReference>
<name>A0ABQ7EW33_BRACR</name>
<organism evidence="3 4">
    <name type="scientific">Brassica cretica</name>
    <name type="common">Mustard</name>
    <dbReference type="NCBI Taxonomy" id="69181"/>
    <lineage>
        <taxon>Eukaryota</taxon>
        <taxon>Viridiplantae</taxon>
        <taxon>Streptophyta</taxon>
        <taxon>Embryophyta</taxon>
        <taxon>Tracheophyta</taxon>
        <taxon>Spermatophyta</taxon>
        <taxon>Magnoliopsida</taxon>
        <taxon>eudicotyledons</taxon>
        <taxon>Gunneridae</taxon>
        <taxon>Pentapetalae</taxon>
        <taxon>rosids</taxon>
        <taxon>malvids</taxon>
        <taxon>Brassicales</taxon>
        <taxon>Brassicaceae</taxon>
        <taxon>Brassiceae</taxon>
        <taxon>Brassica</taxon>
    </lineage>
</organism>
<accession>A0ABQ7EW33</accession>
<dbReference type="InterPro" id="IPR041545">
    <property type="entry name" value="DUF5601"/>
</dbReference>
<dbReference type="EMBL" id="QGKV02000297">
    <property type="protein sequence ID" value="KAF3607616.1"/>
    <property type="molecule type" value="Genomic_DNA"/>
</dbReference>
<feature type="compositionally biased region" description="Basic and acidic residues" evidence="1">
    <location>
        <begin position="412"/>
        <end position="431"/>
    </location>
</feature>
<dbReference type="InterPro" id="IPR003774">
    <property type="entry name" value="AlgH-like"/>
</dbReference>
<proteinExistence type="predicted"/>
<feature type="region of interest" description="Disordered" evidence="1">
    <location>
        <begin position="1293"/>
        <end position="1316"/>
    </location>
</feature>
<evidence type="ECO:0000313" key="4">
    <source>
        <dbReference type="Proteomes" id="UP000266723"/>
    </source>
</evidence>
<dbReference type="Pfam" id="PF02204">
    <property type="entry name" value="VPS9"/>
    <property type="match status" value="1"/>
</dbReference>
<feature type="compositionally biased region" description="Low complexity" evidence="1">
    <location>
        <begin position="912"/>
        <end position="921"/>
    </location>
</feature>
<dbReference type="Pfam" id="PF18151">
    <property type="entry name" value="DUF5601"/>
    <property type="match status" value="1"/>
</dbReference>
<dbReference type="Proteomes" id="UP000266723">
    <property type="component" value="Unassembled WGS sequence"/>
</dbReference>
<feature type="region of interest" description="Disordered" evidence="1">
    <location>
        <begin position="262"/>
        <end position="285"/>
    </location>
</feature>
<protein>
    <recommendedName>
        <fullName evidence="2">VPS9 domain-containing protein</fullName>
    </recommendedName>
</protein>
<sequence length="1479" mass="164930">MENNTDVSIHDFLERMRKPSAGDLVKSIKSFIVSFLNNEPDPEKDSAAVQDFFSKMEAAFRAHPLWSGCSEDELDSAGDGLEKYVMTKLFPRVFASNTEDVISDEKLFQKMSLVQQFISPEYLDIKPTFQNETSWLLAQKELQKINMYKAPRDKLVCVLNCCKVINNLLLNASIASNENTPGADEFLPVLIYVTIKANPPQLHSNLLYVQRYRRESKLVGEAAYFFTNILSAESFISNIDAKSLSMDEAEFEKNMESARARISGLSSQSTASPPPPPPRDESTVHKTQMLNPKREAILFQSRSSDSLSGTSDILNANSEIPMKKAESVSDLENKGAARLLKDTEASKIFQEYPYLFANAGDLRIGDVEGLLNSYKQLVFKYVCLSKGLGDAATTSLASSSTPPLQALSSFDTSKESEEEHTTSSSDVRETDSSVDDLVRALQGCGESRSLKNEITQLVQSDSEYDSLKLMVVYRNSEKVLAQAIGAANEITILYYHHAVPYHYRGKLRASNILSSLHPYLTSPPQELPLRHLKSPESLKAFLESSDKTLILFEFCGWTSTLLSELKRNVTEDNLWHGNFSKKVETDRVLKLRGKNNQKVAGRFSLLCLDLVDVDTLQSGFGRVPWLEDFSYVNDTAALQENDRANGGSGQTCNHEQFKQFSSFLSKLIAAAKEFSLPPERQKFGLITEKSLASPFTVGASDSWAAVLQLAGCPHCSKILKAGNDIQRLLKMENPIVSELEDNRQDHESSLPANKPSVILFVDRSSGSLETRRTSMKALCTFREVAAQHKASDIINWGNDIKSENSVSQADEESGSVSLQKTARSFKTIKLENKVSFVIMDGDKNVALDTIASGMEGRSLQELLTNLVHRRKEKKLSSIAKDVGFRLLSDDVHIKILDALPSQAEVIPGQDTSSAEGSSESSLEPREGDVQNKVGMSSKEKDKMKPPESESSSQDDKEQVSTNRSEQLVMAETDKAGVYKTKNVEEEIKVLLNSESKEDLVDSFMGSFFFSDANYALLRGLTGDVKIPSAVIIDPALQQHYILQDELAFSYSSLVDFLHGYLNGSLSPYTRSETTIHKPKEATVPPFVNLDFHEADSIPRITVNRFSHMVQAWNQSSGEKAPCPLCEDVLVLFSNSWCGFCQRMELAVREVYRSLKDCKAILQRESKNKHKSAETPTNCENLKSPLIYLMDCTLNDCSLILNSINQREVYPSVVFFPAERNKVILYEGETSVTDITEFLARHANNSLEFFRIIPTLSGKGRRNSNKLDQSSSAVNNEVKEKDVDKLVEVVVSNRDPPEREVTQDQVSPQSPPMHSVKPAVPRVKIGTILVATERLGDSPPFANSKILILKAGRESCFMGVIFNKRLRWSSFPDLDGGQTAELLKDTILSLGGPVMDPEKPLLALSREGDPSTDLELSPGVYFLDHESVARRIQELKSRDVKPSDYWFFVGYSSWSYEQLFDEIGLGVWDVDNNQLDFAWP</sequence>
<feature type="compositionally biased region" description="Low complexity" evidence="1">
    <location>
        <begin position="394"/>
        <end position="409"/>
    </location>
</feature>
<dbReference type="SMART" id="SM00167">
    <property type="entry name" value="VPS9"/>
    <property type="match status" value="1"/>
</dbReference>
<dbReference type="PANTHER" id="PTHR23101:SF25">
    <property type="entry name" value="GTPASE-ACTIVATING PROTEIN AND VPS9 DOMAIN-CONTAINING PROTEIN 1"/>
    <property type="match status" value="1"/>
</dbReference>
<dbReference type="Gene3D" id="1.10.246.120">
    <property type="match status" value="1"/>
</dbReference>
<feature type="region of interest" description="Disordered" evidence="1">
    <location>
        <begin position="906"/>
        <end position="966"/>
    </location>
</feature>
<dbReference type="PANTHER" id="PTHR23101">
    <property type="entry name" value="RAB GDP/GTP EXCHANGE FACTOR"/>
    <property type="match status" value="1"/>
</dbReference>
<dbReference type="Gene3D" id="1.20.1050.80">
    <property type="entry name" value="VPS9 domain"/>
    <property type="match status" value="1"/>
</dbReference>
<gene>
    <name evidence="3" type="ORF">DY000_02049802</name>
</gene>
<dbReference type="SUPFAM" id="SSF52833">
    <property type="entry name" value="Thioredoxin-like"/>
    <property type="match status" value="1"/>
</dbReference>
<comment type="caution">
    <text evidence="3">The sequence shown here is derived from an EMBL/GenBank/DDBJ whole genome shotgun (WGS) entry which is preliminary data.</text>
</comment>
<reference evidence="3 4" key="1">
    <citation type="journal article" date="2020" name="BMC Genomics">
        <title>Intraspecific diversification of the crop wild relative Brassica cretica Lam. using demographic model selection.</title>
        <authorList>
            <person name="Kioukis A."/>
            <person name="Michalopoulou V.A."/>
            <person name="Briers L."/>
            <person name="Pirintsos S."/>
            <person name="Studholme D.J."/>
            <person name="Pavlidis P."/>
            <person name="Sarris P.F."/>
        </authorList>
    </citation>
    <scope>NUCLEOTIDE SEQUENCE [LARGE SCALE GENOMIC DNA]</scope>
    <source>
        <strain evidence="4">cv. PFS-1207/04</strain>
    </source>
</reference>
<evidence type="ECO:0000313" key="3">
    <source>
        <dbReference type="EMBL" id="KAF3607616.1"/>
    </source>
</evidence>
<dbReference type="InterPro" id="IPR037191">
    <property type="entry name" value="VPS9_dom_sf"/>
</dbReference>
<dbReference type="InterPro" id="IPR003123">
    <property type="entry name" value="VPS9"/>
</dbReference>